<dbReference type="InterPro" id="IPR049204">
    <property type="entry name" value="DUF6858"/>
</dbReference>
<dbReference type="EMBL" id="AP027370">
    <property type="protein sequence ID" value="BDY12917.1"/>
    <property type="molecule type" value="Genomic_DNA"/>
</dbReference>
<evidence type="ECO:0000313" key="1">
    <source>
        <dbReference type="EMBL" id="BDY12917.1"/>
    </source>
</evidence>
<organism evidence="1 3">
    <name type="scientific">Hydrogenimonas cancrithermarum</name>
    <dbReference type="NCBI Taxonomy" id="2993563"/>
    <lineage>
        <taxon>Bacteria</taxon>
        <taxon>Pseudomonadati</taxon>
        <taxon>Campylobacterota</taxon>
        <taxon>Epsilonproteobacteria</taxon>
        <taxon>Campylobacterales</taxon>
        <taxon>Hydrogenimonadaceae</taxon>
        <taxon>Hydrogenimonas</taxon>
    </lineage>
</organism>
<dbReference type="Proteomes" id="UP001321445">
    <property type="component" value="Chromosome"/>
</dbReference>
<dbReference type="Pfam" id="PF21651">
    <property type="entry name" value="DUF6858"/>
    <property type="match status" value="1"/>
</dbReference>
<keyword evidence="3" id="KW-1185">Reference proteome</keyword>
<accession>A0ABM8FMD3</accession>
<evidence type="ECO:0000313" key="3">
    <source>
        <dbReference type="Proteomes" id="UP001321445"/>
    </source>
</evidence>
<evidence type="ECO:0000313" key="2">
    <source>
        <dbReference type="EMBL" id="BDY13034.1"/>
    </source>
</evidence>
<dbReference type="EMBL" id="AP027370">
    <property type="protein sequence ID" value="BDY13034.1"/>
    <property type="molecule type" value="Genomic_DNA"/>
</dbReference>
<name>A0ABM8FMD3_9BACT</name>
<protein>
    <submittedName>
        <fullName evidence="1">Uncharacterized protein</fullName>
    </submittedName>
</protein>
<dbReference type="RefSeq" id="WP_286335968.1">
    <property type="nucleotide sequence ID" value="NZ_AP027370.1"/>
</dbReference>
<reference evidence="1 3" key="1">
    <citation type="submission" date="2023-03" db="EMBL/GenBank/DDBJ databases">
        <title>Description of Hydrogenimonas sp. ISO32.</title>
        <authorList>
            <person name="Mino S."/>
            <person name="Fukazawa S."/>
            <person name="Sawabe T."/>
        </authorList>
    </citation>
    <scope>NUCLEOTIDE SEQUENCE [LARGE SCALE GENOMIC DNA]</scope>
    <source>
        <strain evidence="1 3">ISO32</strain>
    </source>
</reference>
<proteinExistence type="predicted"/>
<sequence length="130" mass="14602">MTQKVFKEKYPIFELIIDKEETTCKTVDDVIDYFKAKIEEHPVAAYIATFDHYAHTSGLAEGEINEKIKGAKNIVFCFGKELPTPEVMAVRPRSIGVSDMGDKFVVIFMEAPNPQANNAMESWAKALKNA</sequence>
<gene>
    <name evidence="1" type="ORF">HCR_12290</name>
    <name evidence="2" type="ORF">HCR_13460</name>
</gene>